<organism evidence="2 3">
    <name type="scientific">Paractinoplanes ferrugineus</name>
    <dbReference type="NCBI Taxonomy" id="113564"/>
    <lineage>
        <taxon>Bacteria</taxon>
        <taxon>Bacillati</taxon>
        <taxon>Actinomycetota</taxon>
        <taxon>Actinomycetes</taxon>
        <taxon>Micromonosporales</taxon>
        <taxon>Micromonosporaceae</taxon>
        <taxon>Paractinoplanes</taxon>
    </lineage>
</organism>
<comment type="caution">
    <text evidence="2">The sequence shown here is derived from an EMBL/GenBank/DDBJ whole genome shotgun (WGS) entry which is preliminary data.</text>
</comment>
<keyword evidence="3" id="KW-1185">Reference proteome</keyword>
<proteinExistence type="predicted"/>
<dbReference type="SUPFAM" id="SSF69118">
    <property type="entry name" value="AhpD-like"/>
    <property type="match status" value="1"/>
</dbReference>
<dbReference type="RefSeq" id="WP_203821126.1">
    <property type="nucleotide sequence ID" value="NZ_BAAABP010000017.1"/>
</dbReference>
<protein>
    <submittedName>
        <fullName evidence="2">Alkyl hydroperoxide reductase AhpD</fullName>
    </submittedName>
</protein>
<dbReference type="PANTHER" id="PTHR34846">
    <property type="entry name" value="4-CARBOXYMUCONOLACTONE DECARBOXYLASE FAMILY PROTEIN (AFU_ORTHOLOGUE AFUA_6G11590)"/>
    <property type="match status" value="1"/>
</dbReference>
<dbReference type="InterPro" id="IPR029032">
    <property type="entry name" value="AhpD-like"/>
</dbReference>
<dbReference type="EMBL" id="BOMM01000057">
    <property type="protein sequence ID" value="GIE14737.1"/>
    <property type="molecule type" value="Genomic_DNA"/>
</dbReference>
<reference evidence="2" key="1">
    <citation type="submission" date="2021-01" db="EMBL/GenBank/DDBJ databases">
        <title>Whole genome shotgun sequence of Actinoplanes ferrugineus NBRC 15555.</title>
        <authorList>
            <person name="Komaki H."/>
            <person name="Tamura T."/>
        </authorList>
    </citation>
    <scope>NUCLEOTIDE SEQUENCE</scope>
    <source>
        <strain evidence="2">NBRC 15555</strain>
    </source>
</reference>
<dbReference type="AlphaFoldDB" id="A0A919J7G9"/>
<dbReference type="InterPro" id="IPR003779">
    <property type="entry name" value="CMD-like"/>
</dbReference>
<dbReference type="Pfam" id="PF02627">
    <property type="entry name" value="CMD"/>
    <property type="match status" value="1"/>
</dbReference>
<dbReference type="GO" id="GO:0051920">
    <property type="term" value="F:peroxiredoxin activity"/>
    <property type="evidence" value="ECO:0007669"/>
    <property type="project" value="InterPro"/>
</dbReference>
<sequence>MQARIENPASLLPETMKAINVLYQQAHSAGVEPATLELVHLRASQINGCAPCVDSGARSARQSGETEERLFAIAVWRETPYFTEAERAALALAEAATRLADRPDPVPDDVWAAAAAHFDDKQLAAIVLWIATTNFFNRVNVATAQPAPQNWG</sequence>
<name>A0A919J7G9_9ACTN</name>
<dbReference type="PANTHER" id="PTHR34846:SF7">
    <property type="entry name" value="BLL7811 PROTEIN"/>
    <property type="match status" value="1"/>
</dbReference>
<dbReference type="NCBIfam" id="TIGR00778">
    <property type="entry name" value="ahpD_dom"/>
    <property type="match status" value="1"/>
</dbReference>
<accession>A0A919J7G9</accession>
<dbReference type="Gene3D" id="1.20.1290.10">
    <property type="entry name" value="AhpD-like"/>
    <property type="match status" value="1"/>
</dbReference>
<evidence type="ECO:0000259" key="1">
    <source>
        <dbReference type="Pfam" id="PF02627"/>
    </source>
</evidence>
<evidence type="ECO:0000313" key="3">
    <source>
        <dbReference type="Proteomes" id="UP000598174"/>
    </source>
</evidence>
<dbReference type="Proteomes" id="UP000598174">
    <property type="component" value="Unassembled WGS sequence"/>
</dbReference>
<dbReference type="InterPro" id="IPR004675">
    <property type="entry name" value="AhpD_core"/>
</dbReference>
<evidence type="ECO:0000313" key="2">
    <source>
        <dbReference type="EMBL" id="GIE14737.1"/>
    </source>
</evidence>
<feature type="domain" description="Carboxymuconolactone decarboxylase-like" evidence="1">
    <location>
        <begin position="13"/>
        <end position="95"/>
    </location>
</feature>
<gene>
    <name evidence="2" type="ORF">Afe05nite_65770</name>
</gene>